<proteinExistence type="predicted"/>
<dbReference type="EMBL" id="JBEWZI010000003">
    <property type="protein sequence ID" value="MET7013517.1"/>
    <property type="molecule type" value="Genomic_DNA"/>
</dbReference>
<protein>
    <submittedName>
        <fullName evidence="1">YiiX/YebB-like N1pC/P60 family cysteine hydrolase</fullName>
    </submittedName>
</protein>
<reference evidence="1 2" key="1">
    <citation type="submission" date="2024-07" db="EMBL/GenBank/DDBJ databases">
        <title>Uliginosibacterium flavum JJ3220;KACC:17644.</title>
        <authorList>
            <person name="Kim M.K."/>
        </authorList>
    </citation>
    <scope>NUCLEOTIDE SEQUENCE [LARGE SCALE GENOMIC DNA]</scope>
    <source>
        <strain evidence="1 2">KACC:17644</strain>
    </source>
</reference>
<dbReference type="Pfam" id="PF05708">
    <property type="entry name" value="Peptidase_C92"/>
    <property type="match status" value="1"/>
</dbReference>
<organism evidence="1 2">
    <name type="scientific">Uliginosibacterium flavum</name>
    <dbReference type="NCBI Taxonomy" id="1396831"/>
    <lineage>
        <taxon>Bacteria</taxon>
        <taxon>Pseudomonadati</taxon>
        <taxon>Pseudomonadota</taxon>
        <taxon>Betaproteobacteria</taxon>
        <taxon>Rhodocyclales</taxon>
        <taxon>Zoogloeaceae</taxon>
        <taxon>Uliginosibacterium</taxon>
    </lineage>
</organism>
<dbReference type="SUPFAM" id="SSF54001">
    <property type="entry name" value="Cysteine proteinases"/>
    <property type="match status" value="1"/>
</dbReference>
<sequence>MKNRIWRCILVAVLLSPLGLLGLNDLHAALFTPRASLPVAMTQAVKVGDVVFTREPYYLLRKVADASGGWTNHVGIVIDTSGAEPLVAESKVPRSVITPLSRFVGRSEAGYVAIRRPLQALSSEEESRLAAAAHARMGRWYDLGFNLHSSGQFCSKLVYESLLAATGESIGAVSNFETLLHQRPDVPLAFWRVWYLGQIPWARETVTPDSQYTSAALTTVYDASQNTRVSHTKRGI</sequence>
<dbReference type="Gene3D" id="3.90.1720.10">
    <property type="entry name" value="endopeptidase domain like (from Nostoc punctiforme)"/>
    <property type="match status" value="1"/>
</dbReference>
<keyword evidence="2" id="KW-1185">Reference proteome</keyword>
<evidence type="ECO:0000313" key="2">
    <source>
        <dbReference type="Proteomes" id="UP001549691"/>
    </source>
</evidence>
<dbReference type="InterPro" id="IPR024453">
    <property type="entry name" value="Peptidase_C92"/>
</dbReference>
<gene>
    <name evidence="1" type="ORF">ABXR19_04900</name>
</gene>
<comment type="caution">
    <text evidence="1">The sequence shown here is derived from an EMBL/GenBank/DDBJ whole genome shotgun (WGS) entry which is preliminary data.</text>
</comment>
<evidence type="ECO:0000313" key="1">
    <source>
        <dbReference type="EMBL" id="MET7013517.1"/>
    </source>
</evidence>
<name>A0ABV2THX2_9RHOO</name>
<accession>A0ABV2THX2</accession>
<dbReference type="Proteomes" id="UP001549691">
    <property type="component" value="Unassembled WGS sequence"/>
</dbReference>
<dbReference type="InterPro" id="IPR038765">
    <property type="entry name" value="Papain-like_cys_pep_sf"/>
</dbReference>
<dbReference type="RefSeq" id="WP_354599976.1">
    <property type="nucleotide sequence ID" value="NZ_JBEWZI010000003.1"/>
</dbReference>